<comment type="caution">
    <text evidence="1">The sequence shown here is derived from an EMBL/GenBank/DDBJ whole genome shotgun (WGS) entry which is preliminary data.</text>
</comment>
<evidence type="ECO:0000313" key="1">
    <source>
        <dbReference type="EMBL" id="KAF5313457.1"/>
    </source>
</evidence>
<keyword evidence="2" id="KW-1185">Reference proteome</keyword>
<dbReference type="EMBL" id="JAACJK010000224">
    <property type="protein sequence ID" value="KAF5313457.1"/>
    <property type="molecule type" value="Genomic_DNA"/>
</dbReference>
<evidence type="ECO:0000313" key="2">
    <source>
        <dbReference type="Proteomes" id="UP000541558"/>
    </source>
</evidence>
<dbReference type="AlphaFoldDB" id="A0A8H5AYT3"/>
<accession>A0A8H5AYT3</accession>
<protein>
    <submittedName>
        <fullName evidence="1">Uncharacterized protein</fullName>
    </submittedName>
</protein>
<name>A0A8H5AYT3_9AGAR</name>
<dbReference type="Proteomes" id="UP000541558">
    <property type="component" value="Unassembled WGS sequence"/>
</dbReference>
<organism evidence="1 2">
    <name type="scientific">Ephemerocybe angulata</name>
    <dbReference type="NCBI Taxonomy" id="980116"/>
    <lineage>
        <taxon>Eukaryota</taxon>
        <taxon>Fungi</taxon>
        <taxon>Dikarya</taxon>
        <taxon>Basidiomycota</taxon>
        <taxon>Agaricomycotina</taxon>
        <taxon>Agaricomycetes</taxon>
        <taxon>Agaricomycetidae</taxon>
        <taxon>Agaricales</taxon>
        <taxon>Agaricineae</taxon>
        <taxon>Psathyrellaceae</taxon>
        <taxon>Ephemerocybe</taxon>
    </lineage>
</organism>
<dbReference type="OrthoDB" id="2607755at2759"/>
<sequence length="261" mass="28271">MQRRRGVPATGNNVRLPLVSVSEAVVPLFSRRPPWWARNPGTAGLLLCDLIVTGAFIELTWSHWTEATIIPPPEPLPTDPPYSPSNPAPQATVEWNLRPTWQRSGLCAAHFLFGCFFAGGLLGLKSQFIRSVTIVPSKAAAQAASSSASSTASAAAQAAHKRFSSTSARDLPKMAIIQNASHPANTGWEFPLRTAWLEEGRDKGELLLRSGEIGSRWYLNLQDAKINGKECVSKDEARSLLLNAWKAVQPAALPSKGTRKA</sequence>
<gene>
    <name evidence="1" type="ORF">D9611_008460</name>
</gene>
<proteinExistence type="predicted"/>
<reference evidence="1 2" key="1">
    <citation type="journal article" date="2020" name="ISME J.">
        <title>Uncovering the hidden diversity of litter-decomposition mechanisms in mushroom-forming fungi.</title>
        <authorList>
            <person name="Floudas D."/>
            <person name="Bentzer J."/>
            <person name="Ahren D."/>
            <person name="Johansson T."/>
            <person name="Persson P."/>
            <person name="Tunlid A."/>
        </authorList>
    </citation>
    <scope>NUCLEOTIDE SEQUENCE [LARGE SCALE GENOMIC DNA]</scope>
    <source>
        <strain evidence="1 2">CBS 175.51</strain>
    </source>
</reference>